<comment type="caution">
    <text evidence="1">The sequence shown here is derived from an EMBL/GenBank/DDBJ whole genome shotgun (WGS) entry which is preliminary data.</text>
</comment>
<evidence type="ECO:0000313" key="1">
    <source>
        <dbReference type="EMBL" id="KAJ8687060.1"/>
    </source>
</evidence>
<organism evidence="1 2">
    <name type="scientific">Eretmocerus hayati</name>
    <dbReference type="NCBI Taxonomy" id="131215"/>
    <lineage>
        <taxon>Eukaryota</taxon>
        <taxon>Metazoa</taxon>
        <taxon>Ecdysozoa</taxon>
        <taxon>Arthropoda</taxon>
        <taxon>Hexapoda</taxon>
        <taxon>Insecta</taxon>
        <taxon>Pterygota</taxon>
        <taxon>Neoptera</taxon>
        <taxon>Endopterygota</taxon>
        <taxon>Hymenoptera</taxon>
        <taxon>Apocrita</taxon>
        <taxon>Proctotrupomorpha</taxon>
        <taxon>Chalcidoidea</taxon>
        <taxon>Aphelinidae</taxon>
        <taxon>Aphelininae</taxon>
        <taxon>Eretmocerus</taxon>
    </lineage>
</organism>
<name>A0ACC2PZ34_9HYME</name>
<sequence>MSSKVYSVTTILSLLGLFHETRANSADTSIGYVIEDIQENLAPYKVNFIFPSSDQLSPLAERIVEQTNEELASANIDEESLSKILNANLTQSQLKSYGYDRILERLSLTMAIVESRNGSKALRKMFTCLKHFHILNPLTRGKYLVNLITEQSLDLEPFFRKAWSEHFLELTVLEWIQENESKLRRPNSVEIEYTVRVHSFNPFNNTFCTEILNERTQLFPDKVNNLFGLSIYKDLYLGYHEYAVKALDFLNATMVDVEMLENLIDKHPMHYVKNYNRTFLRGNSLLGKDNGLILDLGARTLDAFFFLMRRKKHEVKVSVAAIVAFGGLSFTAFIFTVWAKFLGFEEPNWSFLNILTAQMGGSIQFQGRLRLSKAVFQMSIYIATFIIVTIGSDYMYQIFIYDQELPQIRTMRDLASSNIDFVMDKYEYELWKSELGHFLNSDSTLQTIFNRITETRVLKATIYFPFCRRESREVPIEDNLVNICINDGDLYEMRNSMPDDRYQIDRIEDPIIMTRGFLTLGMYPFLQYRVGKIIRKMSGAGFFLKIERDEIDSVIMRSLGGEETHSKEGENDEVPLEKQLWPVLAVGYTLGIAVLISEIFWKRFIAKTELGRLMVAFYNNSHHSSARSPLRQLEVRHFSR</sequence>
<dbReference type="Proteomes" id="UP001239111">
    <property type="component" value="Chromosome 1"/>
</dbReference>
<evidence type="ECO:0000313" key="2">
    <source>
        <dbReference type="Proteomes" id="UP001239111"/>
    </source>
</evidence>
<proteinExistence type="predicted"/>
<reference evidence="1" key="1">
    <citation type="submission" date="2023-04" db="EMBL/GenBank/DDBJ databases">
        <title>A chromosome-level genome assembly of the parasitoid wasp Eretmocerus hayati.</title>
        <authorList>
            <person name="Zhong Y."/>
            <person name="Liu S."/>
            <person name="Liu Y."/>
        </authorList>
    </citation>
    <scope>NUCLEOTIDE SEQUENCE</scope>
    <source>
        <strain evidence="1">ZJU_SS_LIU_2023</strain>
    </source>
</reference>
<accession>A0ACC2PZ34</accession>
<keyword evidence="2" id="KW-1185">Reference proteome</keyword>
<gene>
    <name evidence="1" type="ORF">QAD02_022854</name>
</gene>
<dbReference type="EMBL" id="CM056741">
    <property type="protein sequence ID" value="KAJ8687060.1"/>
    <property type="molecule type" value="Genomic_DNA"/>
</dbReference>
<protein>
    <submittedName>
        <fullName evidence="1">Uncharacterized protein</fullName>
    </submittedName>
</protein>